<dbReference type="InterPro" id="IPR019410">
    <property type="entry name" value="Methyltransf_16"/>
</dbReference>
<dbReference type="SUPFAM" id="SSF53335">
    <property type="entry name" value="S-adenosyl-L-methionine-dependent methyltransferases"/>
    <property type="match status" value="1"/>
</dbReference>
<evidence type="ECO:0000313" key="1">
    <source>
        <dbReference type="EMBL" id="KAF7784235.1"/>
    </source>
</evidence>
<protein>
    <recommendedName>
        <fullName evidence="3">FAM86 N-terminal domain-containing protein</fullName>
    </recommendedName>
</protein>
<evidence type="ECO:0000313" key="2">
    <source>
        <dbReference type="Proteomes" id="UP000629468"/>
    </source>
</evidence>
<reference evidence="1 2" key="1">
    <citation type="journal article" name="Sci. Rep.">
        <title>Telomere-to-telomere assembled and centromere annotated genomes of the two main subspecies of the button mushroom Agaricus bisporus reveal especially polymorphic chromosome ends.</title>
        <authorList>
            <person name="Sonnenberg A.S.M."/>
            <person name="Sedaghat-Telgerd N."/>
            <person name="Lavrijssen B."/>
            <person name="Ohm R.A."/>
            <person name="Hendrickx P.M."/>
            <person name="Scholtmeijer K."/>
            <person name="Baars J.J.P."/>
            <person name="van Peer A."/>
        </authorList>
    </citation>
    <scope>NUCLEOTIDE SEQUENCE [LARGE SCALE GENOMIC DNA]</scope>
    <source>
        <strain evidence="1 2">H119_p4</strain>
    </source>
</reference>
<dbReference type="EMBL" id="JABXXO010000001">
    <property type="protein sequence ID" value="KAF7784235.1"/>
    <property type="molecule type" value="Genomic_DNA"/>
</dbReference>
<dbReference type="GO" id="GO:0008757">
    <property type="term" value="F:S-adenosylmethionine-dependent methyltransferase activity"/>
    <property type="evidence" value="ECO:0007669"/>
    <property type="project" value="UniProtKB-ARBA"/>
</dbReference>
<sequence>MPVQRELFALLKAFASLQAPKSLVWPENISVATIHDFLLHSIFLNPHFTSYPPCAQHRKSFWKWAIENMEREISRSPSEADDFEIDERIYECYLGLLPLSGPAPGSSNADSRQQICDRGLPVNQRPPRESYLTHYWQSADRDPCPNDTQQLDDVSRYQTFTLLESQNLIEGGTTGLRTWPASFRLARYLSQHTEIVAHKRVLELGSGVGFLGALIATLQIQQLAASSRNLYPGSLYLTDINDEVLTRCQNNIRLDCNLSSTHPDIHVRTLDWCISLDCEQRNVLVSFIENEVKPDIVVGADLVFDPFLIPALVGVLSLVLSGSARSAERHAFIALTNRNPTTMNSFVDSVKDAGLGIVEFSSSILDPYDEFAGEENVYLFRVTA</sequence>
<evidence type="ECO:0008006" key="3">
    <source>
        <dbReference type="Google" id="ProtNLM"/>
    </source>
</evidence>
<comment type="caution">
    <text evidence="1">The sequence shown here is derived from an EMBL/GenBank/DDBJ whole genome shotgun (WGS) entry which is preliminary data.</text>
</comment>
<proteinExistence type="predicted"/>
<dbReference type="PANTHER" id="PTHR14614">
    <property type="entry name" value="HEPATOCELLULAR CARCINOMA-ASSOCIATED ANTIGEN"/>
    <property type="match status" value="1"/>
</dbReference>
<accession>A0A8H7FAT4</accession>
<name>A0A8H7FAT4_AGABI</name>
<dbReference type="Proteomes" id="UP000629468">
    <property type="component" value="Unassembled WGS sequence"/>
</dbReference>
<dbReference type="Gene3D" id="3.40.50.150">
    <property type="entry name" value="Vaccinia Virus protein VP39"/>
    <property type="match status" value="1"/>
</dbReference>
<dbReference type="Pfam" id="PF10294">
    <property type="entry name" value="Methyltransf_16"/>
    <property type="match status" value="1"/>
</dbReference>
<dbReference type="PANTHER" id="PTHR14614:SF130">
    <property type="entry name" value="PROTEIN-LYSINE N-METHYLTRANSFERASE EEF2KMT"/>
    <property type="match status" value="1"/>
</dbReference>
<dbReference type="AlphaFoldDB" id="A0A8H7FAT4"/>
<organism evidence="1 2">
    <name type="scientific">Agaricus bisporus var. burnettii</name>
    <dbReference type="NCBI Taxonomy" id="192524"/>
    <lineage>
        <taxon>Eukaryota</taxon>
        <taxon>Fungi</taxon>
        <taxon>Dikarya</taxon>
        <taxon>Basidiomycota</taxon>
        <taxon>Agaricomycotina</taxon>
        <taxon>Agaricomycetes</taxon>
        <taxon>Agaricomycetidae</taxon>
        <taxon>Agaricales</taxon>
        <taxon>Agaricineae</taxon>
        <taxon>Agaricaceae</taxon>
        <taxon>Agaricus</taxon>
    </lineage>
</organism>
<gene>
    <name evidence="1" type="ORF">Agabi119p4_400</name>
</gene>
<dbReference type="InterPro" id="IPR029063">
    <property type="entry name" value="SAM-dependent_MTases_sf"/>
</dbReference>